<dbReference type="AlphaFoldDB" id="A0AAW5E3K7"/>
<evidence type="ECO:0000313" key="2">
    <source>
        <dbReference type="Proteomes" id="UP001431131"/>
    </source>
</evidence>
<gene>
    <name evidence="1" type="ORF">MJG50_08605</name>
</gene>
<keyword evidence="2" id="KW-1185">Reference proteome</keyword>
<dbReference type="Gene3D" id="6.10.320.10">
    <property type="match status" value="1"/>
</dbReference>
<comment type="caution">
    <text evidence="1">The sequence shown here is derived from an EMBL/GenBank/DDBJ whole genome shotgun (WGS) entry which is preliminary data.</text>
</comment>
<dbReference type="CDD" id="cd12208">
    <property type="entry name" value="DIP1984-like"/>
    <property type="match status" value="1"/>
</dbReference>
<reference evidence="1" key="1">
    <citation type="submission" date="2022-02" db="EMBL/GenBank/DDBJ databases">
        <title>Fredinandcohnia quinoae sp. nov. isolated from Chenopodium quinoa seeds.</title>
        <authorList>
            <person name="Saati-Santamaria Z."/>
            <person name="Flores-Felix J.D."/>
            <person name="Igual J.M."/>
            <person name="Velazquez E."/>
            <person name="Garcia-Fraile P."/>
            <person name="Martinez-Molina E."/>
        </authorList>
    </citation>
    <scope>NUCLEOTIDE SEQUENCE</scope>
    <source>
        <strain evidence="1">SECRCQ15</strain>
    </source>
</reference>
<organism evidence="1 2">
    <name type="scientific">Fredinandcohnia quinoae</name>
    <dbReference type="NCBI Taxonomy" id="2918902"/>
    <lineage>
        <taxon>Bacteria</taxon>
        <taxon>Bacillati</taxon>
        <taxon>Bacillota</taxon>
        <taxon>Bacilli</taxon>
        <taxon>Bacillales</taxon>
        <taxon>Bacillaceae</taxon>
        <taxon>Fredinandcohnia</taxon>
    </lineage>
</organism>
<dbReference type="InterPro" id="IPR047741">
    <property type="entry name" value="DIP1984-like"/>
</dbReference>
<protein>
    <submittedName>
        <fullName evidence="1">DIP1984 family protein</fullName>
    </submittedName>
</protein>
<dbReference type="Proteomes" id="UP001431131">
    <property type="component" value="Unassembled WGS sequence"/>
</dbReference>
<dbReference type="EMBL" id="JAKTTI010000010">
    <property type="protein sequence ID" value="MCH1625384.1"/>
    <property type="molecule type" value="Genomic_DNA"/>
</dbReference>
<dbReference type="NCBIfam" id="NF038048">
    <property type="entry name" value="DIP1984_fam"/>
    <property type="match status" value="1"/>
</dbReference>
<dbReference type="RefSeq" id="WP_240254772.1">
    <property type="nucleotide sequence ID" value="NZ_JAKTTI010000010.1"/>
</dbReference>
<sequence>MKLAEALLERADLQKRLAQLKERLLRSTVVQEGEQPAEDPNTLLLEMDNIIKALKILVMRINYTNSTTTLVNYGTISDAITHRELLMKKRSILEAVIEKASIMDMRYSHSEIKTIPTVNVKKLQDQVDDISKQYRLVDTLLQQTNWLTDLK</sequence>
<accession>A0AAW5E3K7</accession>
<evidence type="ECO:0000313" key="1">
    <source>
        <dbReference type="EMBL" id="MCH1625384.1"/>
    </source>
</evidence>
<dbReference type="Pfam" id="PF20935">
    <property type="entry name" value="DUF6847"/>
    <property type="match status" value="1"/>
</dbReference>
<proteinExistence type="predicted"/>
<name>A0AAW5E3K7_9BACI</name>